<dbReference type="SUPFAM" id="SSF56672">
    <property type="entry name" value="DNA/RNA polymerases"/>
    <property type="match status" value="1"/>
</dbReference>
<evidence type="ECO:0000259" key="1">
    <source>
        <dbReference type="Pfam" id="PF07727"/>
    </source>
</evidence>
<keyword evidence="3" id="KW-1185">Reference proteome</keyword>
<sequence length="158" mass="18107">MQNLQKYLASKFKMKSLGDLKYFLGIEVARSKHGIFLSQRKYILDLLAETRMLDCKPIDTPSEQNHKLGLYPDQVPTDKKRYQQLARKLIYLSHTCPDIAYAVSVVSQFMHSPSVHPFSFYSCDGRVKFPTALETIDWSTSQLSLVCKRATVSNENPN</sequence>
<dbReference type="Pfam" id="PF07727">
    <property type="entry name" value="RVT_2"/>
    <property type="match status" value="1"/>
</dbReference>
<name>A0AAD4WV55_PRUDU</name>
<dbReference type="InterPro" id="IPR013103">
    <property type="entry name" value="RVT_2"/>
</dbReference>
<dbReference type="PANTHER" id="PTHR11439">
    <property type="entry name" value="GAG-POL-RELATED RETROTRANSPOSON"/>
    <property type="match status" value="1"/>
</dbReference>
<organism evidence="2 3">
    <name type="scientific">Prunus dulcis</name>
    <name type="common">Almond</name>
    <name type="synonym">Amygdalus dulcis</name>
    <dbReference type="NCBI Taxonomy" id="3755"/>
    <lineage>
        <taxon>Eukaryota</taxon>
        <taxon>Viridiplantae</taxon>
        <taxon>Streptophyta</taxon>
        <taxon>Embryophyta</taxon>
        <taxon>Tracheophyta</taxon>
        <taxon>Spermatophyta</taxon>
        <taxon>Magnoliopsida</taxon>
        <taxon>eudicotyledons</taxon>
        <taxon>Gunneridae</taxon>
        <taxon>Pentapetalae</taxon>
        <taxon>rosids</taxon>
        <taxon>fabids</taxon>
        <taxon>Rosales</taxon>
        <taxon>Rosaceae</taxon>
        <taxon>Amygdaloideae</taxon>
        <taxon>Amygdaleae</taxon>
        <taxon>Prunus</taxon>
    </lineage>
</organism>
<feature type="domain" description="Reverse transcriptase Ty1/copia-type" evidence="1">
    <location>
        <begin position="2"/>
        <end position="63"/>
    </location>
</feature>
<evidence type="ECO:0000313" key="3">
    <source>
        <dbReference type="Proteomes" id="UP001054821"/>
    </source>
</evidence>
<dbReference type="InterPro" id="IPR043502">
    <property type="entry name" value="DNA/RNA_pol_sf"/>
</dbReference>
<gene>
    <name evidence="2" type="ORF">L3X38_002794</name>
</gene>
<evidence type="ECO:0000313" key="2">
    <source>
        <dbReference type="EMBL" id="KAI5349903.1"/>
    </source>
</evidence>
<protein>
    <recommendedName>
        <fullName evidence="1">Reverse transcriptase Ty1/copia-type domain-containing protein</fullName>
    </recommendedName>
</protein>
<dbReference type="PANTHER" id="PTHR11439:SF467">
    <property type="entry name" value="INTEGRASE CATALYTIC DOMAIN-CONTAINING PROTEIN"/>
    <property type="match status" value="1"/>
</dbReference>
<dbReference type="AlphaFoldDB" id="A0AAD4WV55"/>
<dbReference type="EMBL" id="JAJFAZ020000001">
    <property type="protein sequence ID" value="KAI5349903.1"/>
    <property type="molecule type" value="Genomic_DNA"/>
</dbReference>
<accession>A0AAD4WV55</accession>
<comment type="caution">
    <text evidence="2">The sequence shown here is derived from an EMBL/GenBank/DDBJ whole genome shotgun (WGS) entry which is preliminary data.</text>
</comment>
<dbReference type="Proteomes" id="UP001054821">
    <property type="component" value="Chromosome 1"/>
</dbReference>
<reference evidence="2 3" key="1">
    <citation type="journal article" date="2022" name="G3 (Bethesda)">
        <title>Whole-genome sequence and methylome profiling of the almond [Prunus dulcis (Mill.) D.A. Webb] cultivar 'Nonpareil'.</title>
        <authorList>
            <person name="D'Amico-Willman K.M."/>
            <person name="Ouma W.Z."/>
            <person name="Meulia T."/>
            <person name="Sideli G.M."/>
            <person name="Gradziel T.M."/>
            <person name="Fresnedo-Ramirez J."/>
        </authorList>
    </citation>
    <scope>NUCLEOTIDE SEQUENCE [LARGE SCALE GENOMIC DNA]</scope>
    <source>
        <strain evidence="2">Clone GOH B32 T37-40</strain>
    </source>
</reference>
<proteinExistence type="predicted"/>